<feature type="chain" id="PRO_5032407644" description="Bifunctional inhibitor/plant lipid transfer protein/seed storage helical domain-containing protein" evidence="6">
    <location>
        <begin position="20"/>
        <end position="205"/>
    </location>
</feature>
<feature type="domain" description="Bifunctional inhibitor/plant lipid transfer protein/seed storage helical" evidence="7">
    <location>
        <begin position="14"/>
        <end position="112"/>
    </location>
</feature>
<sequence length="205" mass="20768">MATMRAISLVCAIIAIVLAMSFPPSRGQITTACTSSLISSFTPCLNYLTGSTNGGGSPTGDCCGSLASLISNSAQCACLILTGNVPLTLPINRTLAISLPRLCRGMSVPLQCSTAVGTNLPPPGPVSYAPSLPPLPPQPPMPAVEVESPPPSDTSSSLTPPGIASPPSISEGQRPFVLPSSAKEISTVQSLSMLAVSVLAVFCAF</sequence>
<name>A0A835QVV6_VANPL</name>
<dbReference type="InterPro" id="IPR043325">
    <property type="entry name" value="LTSS"/>
</dbReference>
<evidence type="ECO:0000256" key="3">
    <source>
        <dbReference type="ARBA" id="ARBA00023157"/>
    </source>
</evidence>
<evidence type="ECO:0000313" key="8">
    <source>
        <dbReference type="EMBL" id="KAG0475443.1"/>
    </source>
</evidence>
<evidence type="ECO:0000256" key="4">
    <source>
        <dbReference type="ARBA" id="ARBA00023180"/>
    </source>
</evidence>
<reference evidence="8 9" key="1">
    <citation type="journal article" date="2020" name="Nat. Food">
        <title>A phased Vanilla planifolia genome enables genetic improvement of flavour and production.</title>
        <authorList>
            <person name="Hasing T."/>
            <person name="Tang H."/>
            <person name="Brym M."/>
            <person name="Khazi F."/>
            <person name="Huang T."/>
            <person name="Chambers A.H."/>
        </authorList>
    </citation>
    <scope>NUCLEOTIDE SEQUENCE [LARGE SCALE GENOMIC DNA]</scope>
    <source>
        <tissue evidence="8">Leaf</tissue>
    </source>
</reference>
<dbReference type="Pfam" id="PF14368">
    <property type="entry name" value="LTP_2"/>
    <property type="match status" value="1"/>
</dbReference>
<dbReference type="SUPFAM" id="SSF47699">
    <property type="entry name" value="Bifunctional inhibitor/lipid-transfer protein/seed storage 2S albumin"/>
    <property type="match status" value="1"/>
</dbReference>
<keyword evidence="2 6" id="KW-0732">Signal</keyword>
<keyword evidence="4" id="KW-0325">Glycoprotein</keyword>
<feature type="signal peptide" evidence="6">
    <location>
        <begin position="1"/>
        <end position="19"/>
    </location>
</feature>
<feature type="compositionally biased region" description="Pro residues" evidence="5">
    <location>
        <begin position="127"/>
        <end position="152"/>
    </location>
</feature>
<dbReference type="InterPro" id="IPR036312">
    <property type="entry name" value="Bifun_inhib/LTP/seed_sf"/>
</dbReference>
<proteinExistence type="inferred from homology"/>
<evidence type="ECO:0000256" key="1">
    <source>
        <dbReference type="ARBA" id="ARBA00009748"/>
    </source>
</evidence>
<dbReference type="InterPro" id="IPR016140">
    <property type="entry name" value="Bifunc_inhib/LTP/seed_store"/>
</dbReference>
<dbReference type="Proteomes" id="UP000639772">
    <property type="component" value="Chromosome 7"/>
</dbReference>
<comment type="similarity">
    <text evidence="1">Belongs to the plant LTP family.</text>
</comment>
<dbReference type="CDD" id="cd00010">
    <property type="entry name" value="AAI_LTSS"/>
    <property type="match status" value="1"/>
</dbReference>
<evidence type="ECO:0000256" key="5">
    <source>
        <dbReference type="SAM" id="MobiDB-lite"/>
    </source>
</evidence>
<gene>
    <name evidence="8" type="ORF">HPP92_015129</name>
</gene>
<organism evidence="8 9">
    <name type="scientific">Vanilla planifolia</name>
    <name type="common">Vanilla</name>
    <dbReference type="NCBI Taxonomy" id="51239"/>
    <lineage>
        <taxon>Eukaryota</taxon>
        <taxon>Viridiplantae</taxon>
        <taxon>Streptophyta</taxon>
        <taxon>Embryophyta</taxon>
        <taxon>Tracheophyta</taxon>
        <taxon>Spermatophyta</taxon>
        <taxon>Magnoliopsida</taxon>
        <taxon>Liliopsida</taxon>
        <taxon>Asparagales</taxon>
        <taxon>Orchidaceae</taxon>
        <taxon>Vanilloideae</taxon>
        <taxon>Vanilleae</taxon>
        <taxon>Vanilla</taxon>
    </lineage>
</organism>
<dbReference type="PANTHER" id="PTHR33044">
    <property type="entry name" value="BIFUNCTIONAL INHIBITOR/LIPID-TRANSFER PROTEIN/SEED STORAGE 2S ALBUMIN SUPERFAMILY PROTEIN-RELATED"/>
    <property type="match status" value="1"/>
</dbReference>
<evidence type="ECO:0000256" key="6">
    <source>
        <dbReference type="SAM" id="SignalP"/>
    </source>
</evidence>
<evidence type="ECO:0000256" key="2">
    <source>
        <dbReference type="ARBA" id="ARBA00022729"/>
    </source>
</evidence>
<dbReference type="EMBL" id="JADCNM010000007">
    <property type="protein sequence ID" value="KAG0475443.1"/>
    <property type="molecule type" value="Genomic_DNA"/>
</dbReference>
<comment type="caution">
    <text evidence="8">The sequence shown here is derived from an EMBL/GenBank/DDBJ whole genome shotgun (WGS) entry which is preliminary data.</text>
</comment>
<evidence type="ECO:0000259" key="7">
    <source>
        <dbReference type="Pfam" id="PF14368"/>
    </source>
</evidence>
<dbReference type="OrthoDB" id="1914452at2759"/>
<dbReference type="AlphaFoldDB" id="A0A835QVV6"/>
<dbReference type="Gene3D" id="1.10.110.10">
    <property type="entry name" value="Plant lipid-transfer and hydrophobic proteins"/>
    <property type="match status" value="1"/>
</dbReference>
<feature type="region of interest" description="Disordered" evidence="5">
    <location>
        <begin position="127"/>
        <end position="172"/>
    </location>
</feature>
<evidence type="ECO:0000313" key="9">
    <source>
        <dbReference type="Proteomes" id="UP000639772"/>
    </source>
</evidence>
<keyword evidence="3" id="KW-1015">Disulfide bond</keyword>
<protein>
    <recommendedName>
        <fullName evidence="7">Bifunctional inhibitor/plant lipid transfer protein/seed storage helical domain-containing protein</fullName>
    </recommendedName>
</protein>
<accession>A0A835QVV6</accession>